<dbReference type="Pfam" id="PF00672">
    <property type="entry name" value="HAMP"/>
    <property type="match status" value="1"/>
</dbReference>
<dbReference type="NCBIfam" id="TIGR00254">
    <property type="entry name" value="GGDEF"/>
    <property type="match status" value="1"/>
</dbReference>
<name>A0A316FK40_9GAMM</name>
<protein>
    <recommendedName>
        <fullName evidence="2">cyclic-guanylate-specific phosphodiesterase</fullName>
        <ecNumber evidence="2">3.1.4.52</ecNumber>
    </recommendedName>
</protein>
<keyword evidence="6" id="KW-0812">Transmembrane</keyword>
<evidence type="ECO:0000313" key="10">
    <source>
        <dbReference type="EMBL" id="PWK48505.1"/>
    </source>
</evidence>
<evidence type="ECO:0000259" key="7">
    <source>
        <dbReference type="PROSITE" id="PS50883"/>
    </source>
</evidence>
<feature type="transmembrane region" description="Helical" evidence="6">
    <location>
        <begin position="12"/>
        <end position="35"/>
    </location>
</feature>
<dbReference type="Pfam" id="PF00563">
    <property type="entry name" value="EAL"/>
    <property type="match status" value="1"/>
</dbReference>
<dbReference type="InterPro" id="IPR000160">
    <property type="entry name" value="GGDEF_dom"/>
</dbReference>
<dbReference type="GO" id="GO:0071732">
    <property type="term" value="P:cellular response to nitric oxide"/>
    <property type="evidence" value="ECO:0007669"/>
    <property type="project" value="UniProtKB-ARBA"/>
</dbReference>
<gene>
    <name evidence="10" type="ORF">C8D97_10956</name>
</gene>
<evidence type="ECO:0000256" key="1">
    <source>
        <dbReference type="ARBA" id="ARBA00001946"/>
    </source>
</evidence>
<feature type="domain" description="EAL" evidence="7">
    <location>
        <begin position="432"/>
        <end position="686"/>
    </location>
</feature>
<dbReference type="FunFam" id="3.20.20.450:FF:000001">
    <property type="entry name" value="Cyclic di-GMP phosphodiesterase yahA"/>
    <property type="match status" value="1"/>
</dbReference>
<dbReference type="RefSeq" id="WP_109764178.1">
    <property type="nucleotide sequence ID" value="NZ_QGGU01000009.1"/>
</dbReference>
<dbReference type="Proteomes" id="UP000245790">
    <property type="component" value="Unassembled WGS sequence"/>
</dbReference>
<reference evidence="10 11" key="1">
    <citation type="submission" date="2018-05" db="EMBL/GenBank/DDBJ databases">
        <title>Genomic Encyclopedia of Type Strains, Phase IV (KMG-IV): sequencing the most valuable type-strain genomes for metagenomic binning, comparative biology and taxonomic classification.</title>
        <authorList>
            <person name="Goeker M."/>
        </authorList>
    </citation>
    <scope>NUCLEOTIDE SEQUENCE [LARGE SCALE GENOMIC DNA]</scope>
    <source>
        <strain evidence="10 11">DSM 25350</strain>
    </source>
</reference>
<dbReference type="CDD" id="cd06225">
    <property type="entry name" value="HAMP"/>
    <property type="match status" value="1"/>
</dbReference>
<comment type="cofactor">
    <cofactor evidence="1">
        <name>Mg(2+)</name>
        <dbReference type="ChEBI" id="CHEBI:18420"/>
    </cofactor>
</comment>
<evidence type="ECO:0000256" key="6">
    <source>
        <dbReference type="SAM" id="Phobius"/>
    </source>
</evidence>
<evidence type="ECO:0000256" key="4">
    <source>
        <dbReference type="ARBA" id="ARBA00051114"/>
    </source>
</evidence>
<dbReference type="SMART" id="SM00052">
    <property type="entry name" value="EAL"/>
    <property type="match status" value="1"/>
</dbReference>
<dbReference type="EC" id="3.1.4.52" evidence="2"/>
<comment type="catalytic activity">
    <reaction evidence="4">
        <text>3',3'-c-di-GMP + H2O = 5'-phosphoguanylyl(3'-&gt;5')guanosine + H(+)</text>
        <dbReference type="Rhea" id="RHEA:24902"/>
        <dbReference type="ChEBI" id="CHEBI:15377"/>
        <dbReference type="ChEBI" id="CHEBI:15378"/>
        <dbReference type="ChEBI" id="CHEBI:58754"/>
        <dbReference type="ChEBI" id="CHEBI:58805"/>
        <dbReference type="EC" id="3.1.4.52"/>
    </reaction>
    <physiologicalReaction direction="left-to-right" evidence="4">
        <dbReference type="Rhea" id="RHEA:24903"/>
    </physiologicalReaction>
</comment>
<accession>A0A316FK40</accession>
<dbReference type="SMART" id="SM00304">
    <property type="entry name" value="HAMP"/>
    <property type="match status" value="1"/>
</dbReference>
<proteinExistence type="predicted"/>
<feature type="domain" description="GGDEF" evidence="9">
    <location>
        <begin position="290"/>
        <end position="423"/>
    </location>
</feature>
<feature type="coiled-coil region" evidence="5">
    <location>
        <begin position="221"/>
        <end position="259"/>
    </location>
</feature>
<dbReference type="PANTHER" id="PTHR44757">
    <property type="entry name" value="DIGUANYLATE CYCLASE DGCP"/>
    <property type="match status" value="1"/>
</dbReference>
<dbReference type="Gene3D" id="3.20.20.450">
    <property type="entry name" value="EAL domain"/>
    <property type="match status" value="1"/>
</dbReference>
<evidence type="ECO:0000256" key="5">
    <source>
        <dbReference type="SAM" id="Coils"/>
    </source>
</evidence>
<dbReference type="OrthoDB" id="9804951at2"/>
<dbReference type="SMART" id="SM00267">
    <property type="entry name" value="GGDEF"/>
    <property type="match status" value="1"/>
</dbReference>
<dbReference type="InterPro" id="IPR052155">
    <property type="entry name" value="Biofilm_reg_signaling"/>
</dbReference>
<dbReference type="PROSITE" id="PS50887">
    <property type="entry name" value="GGDEF"/>
    <property type="match status" value="1"/>
</dbReference>
<organism evidence="10 11">
    <name type="scientific">Pleionea mediterranea</name>
    <dbReference type="NCBI Taxonomy" id="523701"/>
    <lineage>
        <taxon>Bacteria</taxon>
        <taxon>Pseudomonadati</taxon>
        <taxon>Pseudomonadota</taxon>
        <taxon>Gammaproteobacteria</taxon>
        <taxon>Oceanospirillales</taxon>
        <taxon>Pleioneaceae</taxon>
        <taxon>Pleionea</taxon>
    </lineage>
</organism>
<evidence type="ECO:0000256" key="2">
    <source>
        <dbReference type="ARBA" id="ARBA00012282"/>
    </source>
</evidence>
<keyword evidence="6" id="KW-0472">Membrane</keyword>
<dbReference type="PROSITE" id="PS50885">
    <property type="entry name" value="HAMP"/>
    <property type="match status" value="1"/>
</dbReference>
<dbReference type="AlphaFoldDB" id="A0A316FK40"/>
<keyword evidence="5" id="KW-0175">Coiled coil</keyword>
<dbReference type="InterPro" id="IPR003660">
    <property type="entry name" value="HAMP_dom"/>
</dbReference>
<dbReference type="InterPro" id="IPR029787">
    <property type="entry name" value="Nucleotide_cyclase"/>
</dbReference>
<keyword evidence="6" id="KW-1133">Transmembrane helix</keyword>
<feature type="domain" description="HAMP" evidence="8">
    <location>
        <begin position="180"/>
        <end position="233"/>
    </location>
</feature>
<feature type="transmembrane region" description="Helical" evidence="6">
    <location>
        <begin position="153"/>
        <end position="175"/>
    </location>
</feature>
<sequence>MRWHASIRSKLTLTIAGISMLTISLGFVVVSISFYNNLKESLQNDAVSQGRLLAENSVPYILFSQAKQVESQLLSNTSINAPHSIAIFQGLGGVFAKTESGGGYIHTTDYREGESIIWDNRWLHVYQPINDSLGEQIGTLYLRVSTAPLEEKLGSFILTLALLLVAMVVLSFLLARGLQKYISQPILNLQSISHQVTDSENYSLRVPVVSQDEIGKLSHTFNDMLETIERRQRERDAAEEALQLNKRRLERAVKDLQYLANYDALTQLPNRALCMDRIRYALKRAGRTRTYAAVLFLDLDHFKDVNDSLGHAVGDELLKASSKRLQSLLREEDTLARLGGDEFVIILNEVEDTEDIITVVEKIVENFNQHFNLASYVVNSTVSVGVCVYPNDGNDVDELMKAADAAMYKAKEVGRNTYAFYESEMNELALRRHRIANDLRVAIDKGELSLVYQPQVDLKESRVIGAEALLRWTHSELGFISPAEFIPIAESTGLIKQIGMWVLDTACAEAQRWQDNGFNDLKLAVNLSPVQFRQSDLPEMVAMILKKYNLPATTLELEITESMLMRDVEQAIKTLERMKRMGLQIAIDDFGTGYSSLSYLRRFPLDSLKIDRTFIDEVSVDPDDTAITLAIISMAKSLRLKVVAEGVETFEQWNFLAQHDCDEIQGYLVSKGIPGKDFLVFIEGFSAEKVAATSGQN</sequence>
<evidence type="ECO:0000256" key="3">
    <source>
        <dbReference type="ARBA" id="ARBA00022636"/>
    </source>
</evidence>
<dbReference type="SUPFAM" id="SSF55073">
    <property type="entry name" value="Nucleotide cyclase"/>
    <property type="match status" value="1"/>
</dbReference>
<dbReference type="SUPFAM" id="SSF158472">
    <property type="entry name" value="HAMP domain-like"/>
    <property type="match status" value="1"/>
</dbReference>
<dbReference type="InterPro" id="IPR001633">
    <property type="entry name" value="EAL_dom"/>
</dbReference>
<dbReference type="SUPFAM" id="SSF141868">
    <property type="entry name" value="EAL domain-like"/>
    <property type="match status" value="1"/>
</dbReference>
<evidence type="ECO:0000259" key="8">
    <source>
        <dbReference type="PROSITE" id="PS50885"/>
    </source>
</evidence>
<keyword evidence="3" id="KW-0973">c-di-GMP</keyword>
<dbReference type="InterPro" id="IPR035919">
    <property type="entry name" value="EAL_sf"/>
</dbReference>
<dbReference type="FunFam" id="3.30.70.270:FF:000001">
    <property type="entry name" value="Diguanylate cyclase domain protein"/>
    <property type="match status" value="1"/>
</dbReference>
<dbReference type="Pfam" id="PF00990">
    <property type="entry name" value="GGDEF"/>
    <property type="match status" value="1"/>
</dbReference>
<dbReference type="PROSITE" id="PS50883">
    <property type="entry name" value="EAL"/>
    <property type="match status" value="1"/>
</dbReference>
<dbReference type="GO" id="GO:0071111">
    <property type="term" value="F:cyclic-guanylate-specific phosphodiesterase activity"/>
    <property type="evidence" value="ECO:0007669"/>
    <property type="project" value="UniProtKB-EC"/>
</dbReference>
<dbReference type="Gene3D" id="6.10.340.10">
    <property type="match status" value="1"/>
</dbReference>
<dbReference type="CDD" id="cd01948">
    <property type="entry name" value="EAL"/>
    <property type="match status" value="1"/>
</dbReference>
<comment type="caution">
    <text evidence="10">The sequence shown here is derived from an EMBL/GenBank/DDBJ whole genome shotgun (WGS) entry which is preliminary data.</text>
</comment>
<dbReference type="InterPro" id="IPR043128">
    <property type="entry name" value="Rev_trsase/Diguanyl_cyclase"/>
</dbReference>
<dbReference type="PANTHER" id="PTHR44757:SF2">
    <property type="entry name" value="BIOFILM ARCHITECTURE MAINTENANCE PROTEIN MBAA"/>
    <property type="match status" value="1"/>
</dbReference>
<evidence type="ECO:0000259" key="9">
    <source>
        <dbReference type="PROSITE" id="PS50887"/>
    </source>
</evidence>
<dbReference type="Gene3D" id="3.30.70.270">
    <property type="match status" value="1"/>
</dbReference>
<dbReference type="GO" id="GO:0016020">
    <property type="term" value="C:membrane"/>
    <property type="evidence" value="ECO:0007669"/>
    <property type="project" value="InterPro"/>
</dbReference>
<dbReference type="CDD" id="cd01949">
    <property type="entry name" value="GGDEF"/>
    <property type="match status" value="1"/>
</dbReference>
<dbReference type="GO" id="GO:0007165">
    <property type="term" value="P:signal transduction"/>
    <property type="evidence" value="ECO:0007669"/>
    <property type="project" value="InterPro"/>
</dbReference>
<evidence type="ECO:0000313" key="11">
    <source>
        <dbReference type="Proteomes" id="UP000245790"/>
    </source>
</evidence>
<keyword evidence="11" id="KW-1185">Reference proteome</keyword>
<dbReference type="EMBL" id="QGGU01000009">
    <property type="protein sequence ID" value="PWK48505.1"/>
    <property type="molecule type" value="Genomic_DNA"/>
</dbReference>